<protein>
    <submittedName>
        <fullName evidence="1">Uncharacterized protein</fullName>
    </submittedName>
</protein>
<sequence>MTALLATNSEPVLPGGGVQHCQHSPPGWRASPACSTHPQFCFSAFLRLLEVKHRQPAVLRDRLRGLMGFSSRCRSIRHRS</sequence>
<gene>
    <name evidence="1" type="ORF">E2C01_019956</name>
</gene>
<dbReference type="AlphaFoldDB" id="A0A5B7E0T3"/>
<dbReference type="EMBL" id="VSRR010001654">
    <property type="protein sequence ID" value="MPC26806.1"/>
    <property type="molecule type" value="Genomic_DNA"/>
</dbReference>
<organism evidence="1 2">
    <name type="scientific">Portunus trituberculatus</name>
    <name type="common">Swimming crab</name>
    <name type="synonym">Neptunus trituberculatus</name>
    <dbReference type="NCBI Taxonomy" id="210409"/>
    <lineage>
        <taxon>Eukaryota</taxon>
        <taxon>Metazoa</taxon>
        <taxon>Ecdysozoa</taxon>
        <taxon>Arthropoda</taxon>
        <taxon>Crustacea</taxon>
        <taxon>Multicrustacea</taxon>
        <taxon>Malacostraca</taxon>
        <taxon>Eumalacostraca</taxon>
        <taxon>Eucarida</taxon>
        <taxon>Decapoda</taxon>
        <taxon>Pleocyemata</taxon>
        <taxon>Brachyura</taxon>
        <taxon>Eubrachyura</taxon>
        <taxon>Portunoidea</taxon>
        <taxon>Portunidae</taxon>
        <taxon>Portuninae</taxon>
        <taxon>Portunus</taxon>
    </lineage>
</organism>
<proteinExistence type="predicted"/>
<keyword evidence="2" id="KW-1185">Reference proteome</keyword>
<name>A0A5B7E0T3_PORTR</name>
<evidence type="ECO:0000313" key="1">
    <source>
        <dbReference type="EMBL" id="MPC26806.1"/>
    </source>
</evidence>
<evidence type="ECO:0000313" key="2">
    <source>
        <dbReference type="Proteomes" id="UP000324222"/>
    </source>
</evidence>
<reference evidence="1 2" key="1">
    <citation type="submission" date="2019-05" db="EMBL/GenBank/DDBJ databases">
        <title>Another draft genome of Portunus trituberculatus and its Hox gene families provides insights of decapod evolution.</title>
        <authorList>
            <person name="Jeong J.-H."/>
            <person name="Song I."/>
            <person name="Kim S."/>
            <person name="Choi T."/>
            <person name="Kim D."/>
            <person name="Ryu S."/>
            <person name="Kim W."/>
        </authorList>
    </citation>
    <scope>NUCLEOTIDE SEQUENCE [LARGE SCALE GENOMIC DNA]</scope>
    <source>
        <tissue evidence="1">Muscle</tissue>
    </source>
</reference>
<comment type="caution">
    <text evidence="1">The sequence shown here is derived from an EMBL/GenBank/DDBJ whole genome shotgun (WGS) entry which is preliminary data.</text>
</comment>
<dbReference type="Proteomes" id="UP000324222">
    <property type="component" value="Unassembled WGS sequence"/>
</dbReference>
<accession>A0A5B7E0T3</accession>